<organism evidence="1">
    <name type="scientific">Rhizophora mucronata</name>
    <name type="common">Asiatic mangrove</name>
    <dbReference type="NCBI Taxonomy" id="61149"/>
    <lineage>
        <taxon>Eukaryota</taxon>
        <taxon>Viridiplantae</taxon>
        <taxon>Streptophyta</taxon>
        <taxon>Embryophyta</taxon>
        <taxon>Tracheophyta</taxon>
        <taxon>Spermatophyta</taxon>
        <taxon>Magnoliopsida</taxon>
        <taxon>eudicotyledons</taxon>
        <taxon>Gunneridae</taxon>
        <taxon>Pentapetalae</taxon>
        <taxon>rosids</taxon>
        <taxon>fabids</taxon>
        <taxon>Malpighiales</taxon>
        <taxon>Rhizophoraceae</taxon>
        <taxon>Rhizophora</taxon>
    </lineage>
</organism>
<reference evidence="1" key="1">
    <citation type="submission" date="2018-02" db="EMBL/GenBank/DDBJ databases">
        <title>Rhizophora mucronata_Transcriptome.</title>
        <authorList>
            <person name="Meera S.P."/>
            <person name="Sreeshan A."/>
            <person name="Augustine A."/>
        </authorList>
    </citation>
    <scope>NUCLEOTIDE SEQUENCE</scope>
    <source>
        <tissue evidence="1">Leaf</tissue>
    </source>
</reference>
<protein>
    <submittedName>
        <fullName evidence="1">Uncharacterized protein</fullName>
    </submittedName>
</protein>
<name>A0A2P2PIN1_RHIMU</name>
<dbReference type="EMBL" id="GGEC01074063">
    <property type="protein sequence ID" value="MBX54547.1"/>
    <property type="molecule type" value="Transcribed_RNA"/>
</dbReference>
<dbReference type="AlphaFoldDB" id="A0A2P2PIN1"/>
<sequence length="73" mass="7915">MDFSEQVDNFVYGASSSTEDGNICDQVGLLSSNSNSSRTLVASDDVLLDDLDFLTVASVKDDQAGMALEWFQE</sequence>
<accession>A0A2P2PIN1</accession>
<proteinExistence type="predicted"/>
<evidence type="ECO:0000313" key="1">
    <source>
        <dbReference type="EMBL" id="MBX54547.1"/>
    </source>
</evidence>